<dbReference type="GO" id="GO:0016491">
    <property type="term" value="F:oxidoreductase activity"/>
    <property type="evidence" value="ECO:0007669"/>
    <property type="project" value="UniProtKB-KW"/>
</dbReference>
<dbReference type="GO" id="GO:0046872">
    <property type="term" value="F:metal ion binding"/>
    <property type="evidence" value="ECO:0007669"/>
    <property type="project" value="UniProtKB-KW"/>
</dbReference>
<dbReference type="Proteomes" id="UP000693672">
    <property type="component" value="Unassembled WGS sequence"/>
</dbReference>
<comment type="cofactor">
    <cofactor evidence="1">
        <name>Zn(2+)</name>
        <dbReference type="ChEBI" id="CHEBI:29105"/>
    </cofactor>
</comment>
<comment type="caution">
    <text evidence="8">The sequence shown here is derived from an EMBL/GenBank/DDBJ whole genome shotgun (WGS) entry which is preliminary data.</text>
</comment>
<evidence type="ECO:0000256" key="2">
    <source>
        <dbReference type="ARBA" id="ARBA00008072"/>
    </source>
</evidence>
<evidence type="ECO:0000259" key="6">
    <source>
        <dbReference type="Pfam" id="PF00107"/>
    </source>
</evidence>
<dbReference type="EC" id="1.1.1.405" evidence="8"/>
<protein>
    <submittedName>
        <fullName evidence="8">Ribulose-5-phosphate reductase 1</fullName>
        <ecNumber evidence="8">1.1.1.405</ecNumber>
    </submittedName>
</protein>
<evidence type="ECO:0000313" key="9">
    <source>
        <dbReference type="Proteomes" id="UP000693672"/>
    </source>
</evidence>
<proteinExistence type="inferred from homology"/>
<dbReference type="AlphaFoldDB" id="A0A916NIH6"/>
<gene>
    <name evidence="8" type="primary">tarJ</name>
    <name evidence="8" type="ORF">PAESOLCIP111_02377</name>
</gene>
<dbReference type="Pfam" id="PF00107">
    <property type="entry name" value="ADH_zinc_N"/>
    <property type="match status" value="1"/>
</dbReference>
<feature type="domain" description="Alcohol dehydrogenase-like C-terminal" evidence="6">
    <location>
        <begin position="245"/>
        <end position="317"/>
    </location>
</feature>
<sequence length="366" mass="40502">MITNNPVSTKSRAFRLVKPGEVVETVLEHPIPQDFVVVKPDLASICHADMRYYMGNRRPEALARKLPMALIHEGIGHVVDSNNTSLKEGTRVVIVPNIPGYLLNGTSPDDCCPYCRGVAGANYCTNGRFLSSGFDGLAQDRLVVPVSCAIPVPDDVPDEIAVLSELCSVSHQALSRIEDRLRDSNTRVVVFGDGPVGYLSAAMLHHVFGLDADRLHVFGAIPEKLNEFQFATRHLVQDFDFSSIEGFDVAVECTGGKFSESAINQAIDLMNRGGSLILMGVTEERVPINTRDVLEKGLTLIGSSRSYSVDYHPVLKAMRDPKCQETLGRLLPDHYKQIHEVKDFVAAMDEAAAHRDWKKTYLQFHW</sequence>
<dbReference type="Pfam" id="PF08240">
    <property type="entry name" value="ADH_N"/>
    <property type="match status" value="1"/>
</dbReference>
<name>A0A916NIH6_9BACL</name>
<evidence type="ECO:0000256" key="3">
    <source>
        <dbReference type="ARBA" id="ARBA00022723"/>
    </source>
</evidence>
<dbReference type="InterPro" id="IPR013149">
    <property type="entry name" value="ADH-like_C"/>
</dbReference>
<comment type="similarity">
    <text evidence="2">Belongs to the zinc-containing alcohol dehydrogenase family.</text>
</comment>
<organism evidence="8 9">
    <name type="scientific">Paenibacillus solanacearum</name>
    <dbReference type="NCBI Taxonomy" id="2048548"/>
    <lineage>
        <taxon>Bacteria</taxon>
        <taxon>Bacillati</taxon>
        <taxon>Bacillota</taxon>
        <taxon>Bacilli</taxon>
        <taxon>Bacillales</taxon>
        <taxon>Paenibacillaceae</taxon>
        <taxon>Paenibacillus</taxon>
    </lineage>
</organism>
<dbReference type="RefSeq" id="WP_246627402.1">
    <property type="nucleotide sequence ID" value="NZ_CAJVAS010000008.1"/>
</dbReference>
<dbReference type="InterPro" id="IPR013154">
    <property type="entry name" value="ADH-like_N"/>
</dbReference>
<evidence type="ECO:0000256" key="4">
    <source>
        <dbReference type="ARBA" id="ARBA00022833"/>
    </source>
</evidence>
<evidence type="ECO:0000256" key="1">
    <source>
        <dbReference type="ARBA" id="ARBA00001947"/>
    </source>
</evidence>
<evidence type="ECO:0000256" key="5">
    <source>
        <dbReference type="ARBA" id="ARBA00023002"/>
    </source>
</evidence>
<evidence type="ECO:0000313" key="8">
    <source>
        <dbReference type="EMBL" id="CAG7621954.1"/>
    </source>
</evidence>
<dbReference type="EMBL" id="CAJVAS010000008">
    <property type="protein sequence ID" value="CAG7621954.1"/>
    <property type="molecule type" value="Genomic_DNA"/>
</dbReference>
<keyword evidence="5 8" id="KW-0560">Oxidoreductase</keyword>
<feature type="domain" description="Alcohol dehydrogenase-like N-terminal" evidence="7">
    <location>
        <begin position="35"/>
        <end position="154"/>
    </location>
</feature>
<accession>A0A916NIH6</accession>
<keyword evidence="9" id="KW-1185">Reference proteome</keyword>
<keyword evidence="3" id="KW-0479">Metal-binding</keyword>
<keyword evidence="4" id="KW-0862">Zinc</keyword>
<dbReference type="PANTHER" id="PTHR43350:SF19">
    <property type="entry name" value="D-GULOSIDE 3-DEHYDROGENASE"/>
    <property type="match status" value="1"/>
</dbReference>
<evidence type="ECO:0000259" key="7">
    <source>
        <dbReference type="Pfam" id="PF08240"/>
    </source>
</evidence>
<reference evidence="8" key="1">
    <citation type="submission" date="2021-06" db="EMBL/GenBank/DDBJ databases">
        <authorList>
            <person name="Criscuolo A."/>
        </authorList>
    </citation>
    <scope>NUCLEOTIDE SEQUENCE</scope>
    <source>
        <strain evidence="8">CIP111600</strain>
    </source>
</reference>
<dbReference type="PANTHER" id="PTHR43350">
    <property type="entry name" value="NAD-DEPENDENT ALCOHOL DEHYDROGENASE"/>
    <property type="match status" value="1"/>
</dbReference>